<reference evidence="2 3" key="1">
    <citation type="submission" date="2019-03" db="EMBL/GenBank/DDBJ databases">
        <title>First draft genome of Liparis tanakae, snailfish: a comprehensive survey of snailfish specific genes.</title>
        <authorList>
            <person name="Kim W."/>
            <person name="Song I."/>
            <person name="Jeong J.-H."/>
            <person name="Kim D."/>
            <person name="Kim S."/>
            <person name="Ryu S."/>
            <person name="Song J.Y."/>
            <person name="Lee S.K."/>
        </authorList>
    </citation>
    <scope>NUCLEOTIDE SEQUENCE [LARGE SCALE GENOMIC DNA]</scope>
    <source>
        <tissue evidence="2">Muscle</tissue>
    </source>
</reference>
<gene>
    <name evidence="2" type="ORF">EYF80_050117</name>
</gene>
<keyword evidence="3" id="KW-1185">Reference proteome</keyword>
<organism evidence="2 3">
    <name type="scientific">Liparis tanakae</name>
    <name type="common">Tanaka's snailfish</name>
    <dbReference type="NCBI Taxonomy" id="230148"/>
    <lineage>
        <taxon>Eukaryota</taxon>
        <taxon>Metazoa</taxon>
        <taxon>Chordata</taxon>
        <taxon>Craniata</taxon>
        <taxon>Vertebrata</taxon>
        <taxon>Euteleostomi</taxon>
        <taxon>Actinopterygii</taxon>
        <taxon>Neopterygii</taxon>
        <taxon>Teleostei</taxon>
        <taxon>Neoteleostei</taxon>
        <taxon>Acanthomorphata</taxon>
        <taxon>Eupercaria</taxon>
        <taxon>Perciformes</taxon>
        <taxon>Cottioidei</taxon>
        <taxon>Cottales</taxon>
        <taxon>Liparidae</taxon>
        <taxon>Liparis</taxon>
    </lineage>
</organism>
<evidence type="ECO:0000256" key="1">
    <source>
        <dbReference type="SAM" id="MobiDB-lite"/>
    </source>
</evidence>
<comment type="caution">
    <text evidence="2">The sequence shown here is derived from an EMBL/GenBank/DDBJ whole genome shotgun (WGS) entry which is preliminary data.</text>
</comment>
<feature type="compositionally biased region" description="Polar residues" evidence="1">
    <location>
        <begin position="78"/>
        <end position="89"/>
    </location>
</feature>
<accession>A0A4Z2FFJ4</accession>
<evidence type="ECO:0000313" key="2">
    <source>
        <dbReference type="EMBL" id="TNN39711.1"/>
    </source>
</evidence>
<dbReference type="AlphaFoldDB" id="A0A4Z2FFJ4"/>
<evidence type="ECO:0000313" key="3">
    <source>
        <dbReference type="Proteomes" id="UP000314294"/>
    </source>
</evidence>
<name>A0A4Z2FFJ4_9TELE</name>
<feature type="region of interest" description="Disordered" evidence="1">
    <location>
        <begin position="134"/>
        <end position="157"/>
    </location>
</feature>
<dbReference type="EMBL" id="SRLO01001256">
    <property type="protein sequence ID" value="TNN39711.1"/>
    <property type="molecule type" value="Genomic_DNA"/>
</dbReference>
<dbReference type="Proteomes" id="UP000314294">
    <property type="component" value="Unassembled WGS sequence"/>
</dbReference>
<feature type="region of interest" description="Disordered" evidence="1">
    <location>
        <begin position="78"/>
        <end position="105"/>
    </location>
</feature>
<protein>
    <submittedName>
        <fullName evidence="2">Uncharacterized protein</fullName>
    </submittedName>
</protein>
<sequence length="157" mass="17449">MAVGRTIDLDIKLNGESLTRYIHFIAEAGSLATSSRLRLRGSRQVTVEMKRSSLVQPPMIRNTSDRKCCARGLVSRLQQRQPHVSQQPGQRGAALLRPRPHPEHQGLEHTLLAPRVQVVPLQDGLQRRGRQLQEVRLPDHLGEVGGDVVSGAGPQRR</sequence>
<proteinExistence type="predicted"/>